<evidence type="ECO:0000256" key="1">
    <source>
        <dbReference type="SAM" id="MobiDB-lite"/>
    </source>
</evidence>
<reference evidence="3" key="4">
    <citation type="submission" date="2019-03" db="UniProtKB">
        <authorList>
            <consortium name="EnsemblPlants"/>
        </authorList>
    </citation>
    <scope>IDENTIFICATION</scope>
</reference>
<dbReference type="GO" id="GO:0003676">
    <property type="term" value="F:nucleic acid binding"/>
    <property type="evidence" value="ECO:0007669"/>
    <property type="project" value="InterPro"/>
</dbReference>
<reference evidence="3" key="3">
    <citation type="journal article" date="2017" name="Nature">
        <title>Genome sequence of the progenitor of the wheat D genome Aegilops tauschii.</title>
        <authorList>
            <person name="Luo M.C."/>
            <person name="Gu Y.Q."/>
            <person name="Puiu D."/>
            <person name="Wang H."/>
            <person name="Twardziok S.O."/>
            <person name="Deal K.R."/>
            <person name="Huo N."/>
            <person name="Zhu T."/>
            <person name="Wang L."/>
            <person name="Wang Y."/>
            <person name="McGuire P.E."/>
            <person name="Liu S."/>
            <person name="Long H."/>
            <person name="Ramasamy R.K."/>
            <person name="Rodriguez J.C."/>
            <person name="Van S.L."/>
            <person name="Yuan L."/>
            <person name="Wang Z."/>
            <person name="Xia Z."/>
            <person name="Xiao L."/>
            <person name="Anderson O.D."/>
            <person name="Ouyang S."/>
            <person name="Liang Y."/>
            <person name="Zimin A.V."/>
            <person name="Pertea G."/>
            <person name="Qi P."/>
            <person name="Bennetzen J.L."/>
            <person name="Dai X."/>
            <person name="Dawson M.W."/>
            <person name="Muller H.G."/>
            <person name="Kugler K."/>
            <person name="Rivarola-Duarte L."/>
            <person name="Spannagl M."/>
            <person name="Mayer K.F.X."/>
            <person name="Lu F.H."/>
            <person name="Bevan M.W."/>
            <person name="Leroy P."/>
            <person name="Li P."/>
            <person name="You F.M."/>
            <person name="Sun Q."/>
            <person name="Liu Z."/>
            <person name="Lyons E."/>
            <person name="Wicker T."/>
            <person name="Salzberg S.L."/>
            <person name="Devos K.M."/>
            <person name="Dvorak J."/>
        </authorList>
    </citation>
    <scope>NUCLEOTIDE SEQUENCE [LARGE SCALE GENOMIC DNA]</scope>
    <source>
        <strain evidence="3">cv. AL8/78</strain>
    </source>
</reference>
<proteinExistence type="predicted"/>
<dbReference type="Pfam" id="PF22909">
    <property type="entry name" value="Caulimovir_coat_dom"/>
    <property type="match status" value="1"/>
</dbReference>
<protein>
    <recommendedName>
        <fullName evidence="2">CCHC-type domain-containing protein</fullName>
    </recommendedName>
</protein>
<evidence type="ECO:0000259" key="2">
    <source>
        <dbReference type="SMART" id="SM00343"/>
    </source>
</evidence>
<dbReference type="SUPFAM" id="SSF57756">
    <property type="entry name" value="Retrovirus zinc finger-like domains"/>
    <property type="match status" value="1"/>
</dbReference>
<accession>A0A453GTQ1</accession>
<dbReference type="Gramene" id="AET3Gv21208600.3">
    <property type="protein sequence ID" value="AET3Gv21208600.3"/>
    <property type="gene ID" value="AET3Gv21208600"/>
</dbReference>
<feature type="domain" description="CCHC-type" evidence="2">
    <location>
        <begin position="408"/>
        <end position="424"/>
    </location>
</feature>
<dbReference type="Proteomes" id="UP000015105">
    <property type="component" value="Chromosome 3D"/>
</dbReference>
<dbReference type="InterPro" id="IPR001878">
    <property type="entry name" value="Znf_CCHC"/>
</dbReference>
<dbReference type="EnsemblPlants" id="AET3Gv21208600.3">
    <property type="protein sequence ID" value="AET3Gv21208600.3"/>
    <property type="gene ID" value="AET3Gv21208600"/>
</dbReference>
<dbReference type="InterPro" id="IPR036875">
    <property type="entry name" value="Znf_CCHC_sf"/>
</dbReference>
<organism evidence="3 4">
    <name type="scientific">Aegilops tauschii subsp. strangulata</name>
    <name type="common">Goatgrass</name>
    <dbReference type="NCBI Taxonomy" id="200361"/>
    <lineage>
        <taxon>Eukaryota</taxon>
        <taxon>Viridiplantae</taxon>
        <taxon>Streptophyta</taxon>
        <taxon>Embryophyta</taxon>
        <taxon>Tracheophyta</taxon>
        <taxon>Spermatophyta</taxon>
        <taxon>Magnoliopsida</taxon>
        <taxon>Liliopsida</taxon>
        <taxon>Poales</taxon>
        <taxon>Poaceae</taxon>
        <taxon>BOP clade</taxon>
        <taxon>Pooideae</taxon>
        <taxon>Triticodae</taxon>
        <taxon>Triticeae</taxon>
        <taxon>Triticinae</taxon>
        <taxon>Aegilops</taxon>
    </lineage>
</organism>
<keyword evidence="4" id="KW-1185">Reference proteome</keyword>
<evidence type="ECO:0000313" key="4">
    <source>
        <dbReference type="Proteomes" id="UP000015105"/>
    </source>
</evidence>
<feature type="compositionally biased region" description="Basic and acidic residues" evidence="1">
    <location>
        <begin position="107"/>
        <end position="118"/>
    </location>
</feature>
<reference evidence="3" key="5">
    <citation type="journal article" date="2021" name="G3 (Bethesda)">
        <title>Aegilops tauschii genome assembly Aet v5.0 features greater sequence contiguity and improved annotation.</title>
        <authorList>
            <person name="Wang L."/>
            <person name="Zhu T."/>
            <person name="Rodriguez J.C."/>
            <person name="Deal K.R."/>
            <person name="Dubcovsky J."/>
            <person name="McGuire P.E."/>
            <person name="Lux T."/>
            <person name="Spannagl M."/>
            <person name="Mayer K.F.X."/>
            <person name="Baldrich P."/>
            <person name="Meyers B.C."/>
            <person name="Huo N."/>
            <person name="Gu Y.Q."/>
            <person name="Zhou H."/>
            <person name="Devos K.M."/>
            <person name="Bennetzen J.L."/>
            <person name="Unver T."/>
            <person name="Budak H."/>
            <person name="Gulick P.J."/>
            <person name="Galiba G."/>
            <person name="Kalapos B."/>
            <person name="Nelson D.R."/>
            <person name="Li P."/>
            <person name="You F.M."/>
            <person name="Luo M.C."/>
            <person name="Dvorak J."/>
        </authorList>
    </citation>
    <scope>NUCLEOTIDE SEQUENCE [LARGE SCALE GENOMIC DNA]</scope>
    <source>
        <strain evidence="3">cv. AL8/78</strain>
    </source>
</reference>
<dbReference type="Gene3D" id="4.10.60.10">
    <property type="entry name" value="Zinc finger, CCHC-type"/>
    <property type="match status" value="1"/>
</dbReference>
<dbReference type="GO" id="GO:0008270">
    <property type="term" value="F:zinc ion binding"/>
    <property type="evidence" value="ECO:0007669"/>
    <property type="project" value="InterPro"/>
</dbReference>
<dbReference type="SMART" id="SM00343">
    <property type="entry name" value="ZnF_C2HC"/>
    <property type="match status" value="1"/>
</dbReference>
<reference evidence="4" key="1">
    <citation type="journal article" date="2014" name="Science">
        <title>Ancient hybridizations among the ancestral genomes of bread wheat.</title>
        <authorList>
            <consortium name="International Wheat Genome Sequencing Consortium,"/>
            <person name="Marcussen T."/>
            <person name="Sandve S.R."/>
            <person name="Heier L."/>
            <person name="Spannagl M."/>
            <person name="Pfeifer M."/>
            <person name="Jakobsen K.S."/>
            <person name="Wulff B.B."/>
            <person name="Steuernagel B."/>
            <person name="Mayer K.F."/>
            <person name="Olsen O.A."/>
        </authorList>
    </citation>
    <scope>NUCLEOTIDE SEQUENCE [LARGE SCALE GENOMIC DNA]</scope>
    <source>
        <strain evidence="4">cv. AL8/78</strain>
    </source>
</reference>
<dbReference type="AlphaFoldDB" id="A0A453GTQ1"/>
<reference evidence="4" key="2">
    <citation type="journal article" date="2017" name="Nat. Plants">
        <title>The Aegilops tauschii genome reveals multiple impacts of transposons.</title>
        <authorList>
            <person name="Zhao G."/>
            <person name="Zou C."/>
            <person name="Li K."/>
            <person name="Wang K."/>
            <person name="Li T."/>
            <person name="Gao L."/>
            <person name="Zhang X."/>
            <person name="Wang H."/>
            <person name="Yang Z."/>
            <person name="Liu X."/>
            <person name="Jiang W."/>
            <person name="Mao L."/>
            <person name="Kong X."/>
            <person name="Jiao Y."/>
            <person name="Jia J."/>
        </authorList>
    </citation>
    <scope>NUCLEOTIDE SEQUENCE [LARGE SCALE GENOMIC DNA]</scope>
    <source>
        <strain evidence="4">cv. AL8/78</strain>
    </source>
</reference>
<evidence type="ECO:0000313" key="3">
    <source>
        <dbReference type="EnsemblPlants" id="AET3Gv21208600.3"/>
    </source>
</evidence>
<feature type="region of interest" description="Disordered" evidence="1">
    <location>
        <begin position="91"/>
        <end position="130"/>
    </location>
</feature>
<name>A0A453GTQ1_AEGTS</name>
<sequence>MEDKIIASAERKANAIIKKNANIVRKEEVVSEEEQWDINNKLLLEIYGEEELIKEMWLEDERYDDSEQNSDFYNSLDDVGLHNLENAMEAMEVENSGKRRRGYGESSVKREGERERPTRSAGQWPPEKDDYQPTYIPGQYRYMGTKRRDFEKPVQFQNYKNDGAILNLAAHDPIDWPNIISIWKGESVKVLWEQWVESYPSQYEELKRAGSNPNNFANVILNMIIAEDPELGHTSLQNERLREIEKLTLTSWKGIKEFFQHYLYNATTAKQGFNVGVVERYFNELSNPLGSIIFEEYKKETGGNVVNISQAITFVFKQLRKVCTSIQAQRSMKKSNYNFCNNIVQIPLTYGEERHRKNIYYKPQRRDNRNFRTKKRYFLRRSDNIAPFLHKRNVRRYNSKNTYDKTCRCFICNSPDHLSRTCPNKDQKRYSSKYEEQERVLIIVNMNQVKMK</sequence>